<evidence type="ECO:0000256" key="9">
    <source>
        <dbReference type="ARBA" id="ARBA00048317"/>
    </source>
</evidence>
<dbReference type="RefSeq" id="XP_022298959.1">
    <property type="nucleotide sequence ID" value="XM_022443251.1"/>
</dbReference>
<dbReference type="GO" id="GO:0097363">
    <property type="term" value="F:protein O-acetylglucosaminyltransferase activity"/>
    <property type="evidence" value="ECO:0007669"/>
    <property type="project" value="UniProtKB-EC"/>
</dbReference>
<comment type="catalytic activity">
    <reaction evidence="9">
        <text>L-seryl-[protein] + UDP-N-acetyl-alpha-D-glucosamine = 3-O-(N-acetyl-beta-D-glucosaminyl)-L-seryl-[protein] + UDP + H(+)</text>
        <dbReference type="Rhea" id="RHEA:48904"/>
        <dbReference type="Rhea" id="RHEA-COMP:9863"/>
        <dbReference type="Rhea" id="RHEA-COMP:12251"/>
        <dbReference type="ChEBI" id="CHEBI:15378"/>
        <dbReference type="ChEBI" id="CHEBI:29999"/>
        <dbReference type="ChEBI" id="CHEBI:57705"/>
        <dbReference type="ChEBI" id="CHEBI:58223"/>
        <dbReference type="ChEBI" id="CHEBI:90838"/>
        <dbReference type="EC" id="2.4.1.255"/>
    </reaction>
</comment>
<dbReference type="PANTHER" id="PTHR20961:SF148">
    <property type="entry name" value="EGF DOMAIN-SPECIFIC O-LINKED N-ACETYLGLUCOSAMINE TRANSFERASE"/>
    <property type="match status" value="1"/>
</dbReference>
<gene>
    <name evidence="13" type="primary">LOC111107855</name>
</gene>
<evidence type="ECO:0000256" key="7">
    <source>
        <dbReference type="ARBA" id="ARBA00040944"/>
    </source>
</evidence>
<proteinExistence type="predicted"/>
<keyword evidence="4" id="KW-0732">Signal</keyword>
<dbReference type="EC" id="2.4.1.255" evidence="1"/>
<evidence type="ECO:0000259" key="11">
    <source>
        <dbReference type="Pfam" id="PF04577"/>
    </source>
</evidence>
<evidence type="ECO:0000256" key="3">
    <source>
        <dbReference type="ARBA" id="ARBA00022679"/>
    </source>
</evidence>
<evidence type="ECO:0000313" key="13">
    <source>
        <dbReference type="RefSeq" id="XP_022298959.1"/>
    </source>
</evidence>
<feature type="domain" description="Glycosyltransferase 61 catalytic" evidence="11">
    <location>
        <begin position="360"/>
        <end position="476"/>
    </location>
</feature>
<keyword evidence="3" id="KW-0808">Transferase</keyword>
<dbReference type="AlphaFoldDB" id="A0A8B8B8B0"/>
<comment type="catalytic activity">
    <reaction evidence="10">
        <text>L-threonyl-[protein] + UDP-N-acetyl-alpha-D-glucosamine = 3-O-(N-acetyl-beta-D-glucosaminyl)-L-threonyl-[protein] + UDP + H(+)</text>
        <dbReference type="Rhea" id="RHEA:48908"/>
        <dbReference type="Rhea" id="RHEA-COMP:11060"/>
        <dbReference type="Rhea" id="RHEA-COMP:12252"/>
        <dbReference type="ChEBI" id="CHEBI:15378"/>
        <dbReference type="ChEBI" id="CHEBI:30013"/>
        <dbReference type="ChEBI" id="CHEBI:57705"/>
        <dbReference type="ChEBI" id="CHEBI:58223"/>
        <dbReference type="ChEBI" id="CHEBI:90840"/>
        <dbReference type="EC" id="2.4.1.255"/>
    </reaction>
</comment>
<evidence type="ECO:0000313" key="12">
    <source>
        <dbReference type="Proteomes" id="UP000694844"/>
    </source>
</evidence>
<organism evidence="12 13">
    <name type="scientific">Crassostrea virginica</name>
    <name type="common">Eastern oyster</name>
    <dbReference type="NCBI Taxonomy" id="6565"/>
    <lineage>
        <taxon>Eukaryota</taxon>
        <taxon>Metazoa</taxon>
        <taxon>Spiralia</taxon>
        <taxon>Lophotrochozoa</taxon>
        <taxon>Mollusca</taxon>
        <taxon>Bivalvia</taxon>
        <taxon>Autobranchia</taxon>
        <taxon>Pteriomorphia</taxon>
        <taxon>Ostreida</taxon>
        <taxon>Ostreoidea</taxon>
        <taxon>Ostreidae</taxon>
        <taxon>Crassostrea</taxon>
    </lineage>
</organism>
<evidence type="ECO:0000256" key="4">
    <source>
        <dbReference type="ARBA" id="ARBA00022729"/>
    </source>
</evidence>
<dbReference type="GO" id="GO:0005788">
    <property type="term" value="C:endoplasmic reticulum lumen"/>
    <property type="evidence" value="ECO:0007669"/>
    <property type="project" value="TreeGrafter"/>
</dbReference>
<evidence type="ECO:0000256" key="5">
    <source>
        <dbReference type="ARBA" id="ARBA00022824"/>
    </source>
</evidence>
<sequence>MTSRVSFSARNKARIYCATFERNINRKCPSKHVLEVGSMRNWNRVCCWLLVWMRLTCGWEELNLPEGHISFYLRNNPEVKQKCQEEADCPYKEQLNEDQCWGYEDFCDPQNRLNSTSCPRPSLGWTKDKASQLDMFWKSVDFGYIQERRQELKTICSPKTQEDSLLECVRHTRFCHGKNLYLDFTKPGMFAGQERFKENMFDENLRFSQDTFNKGVMGGHCDLDLGSLRAEGEHKSALQSWYAELEHFSSLPFRPIQDSHCDVIIEKPIYFMKLDAGVNMYHHFCDFVNLYATNHLNNSFSTDVYIVMWDTSTMGYTDLFSETWKAFTDYPIIRLHEYDKKRVCIRDAVFSLLPRMRFGMYYNQPVVPGCHGSSFFEAFNQHLAHRLGLIQHGPLENKIRITLLSRKTKYRNILNEDELVKAMKTVGEFEIKVVTYNRDMPFKEQIQSSYNSDIFIGMHGAGLTHLLFQPDWAVIIELYNCEDHSCYYDLARSRGIHYMTWEKQSKVIQEDEGHHPTLGAHAKFTNYEFDEGEFMRLILKAADHVRSHPKFIQGRKYRFRSGKTKQSEQTQGVRIEL</sequence>
<dbReference type="Proteomes" id="UP000694844">
    <property type="component" value="Chromosome 8"/>
</dbReference>
<evidence type="ECO:0000256" key="10">
    <source>
        <dbReference type="ARBA" id="ARBA00049432"/>
    </source>
</evidence>
<protein>
    <recommendedName>
        <fullName evidence="7">EGF domain-specific O-linked N-acetylglucosamine transferase</fullName>
        <ecNumber evidence="1">2.4.1.255</ecNumber>
    </recommendedName>
    <alternativeName>
        <fullName evidence="8">Extracellular O-linked N-acetylglucosamine transferase</fullName>
    </alternativeName>
</protein>
<keyword evidence="12" id="KW-1185">Reference proteome</keyword>
<keyword evidence="6" id="KW-0325">Glycoprotein</keyword>
<dbReference type="PANTHER" id="PTHR20961">
    <property type="entry name" value="GLYCOSYLTRANSFERASE"/>
    <property type="match status" value="1"/>
</dbReference>
<evidence type="ECO:0000256" key="1">
    <source>
        <dbReference type="ARBA" id="ARBA00011970"/>
    </source>
</evidence>
<dbReference type="GeneID" id="111107855"/>
<evidence type="ECO:0000256" key="8">
    <source>
        <dbReference type="ARBA" id="ARBA00042574"/>
    </source>
</evidence>
<dbReference type="InterPro" id="IPR049625">
    <property type="entry name" value="Glyco_transf_61_cat"/>
</dbReference>
<reference evidence="13" key="1">
    <citation type="submission" date="2025-08" db="UniProtKB">
        <authorList>
            <consortium name="RefSeq"/>
        </authorList>
    </citation>
    <scope>IDENTIFICATION</scope>
    <source>
        <tissue evidence="13">Whole sample</tissue>
    </source>
</reference>
<keyword evidence="2" id="KW-0328">Glycosyltransferase</keyword>
<dbReference type="KEGG" id="cvn:111107855"/>
<dbReference type="OrthoDB" id="529273at2759"/>
<evidence type="ECO:0000256" key="2">
    <source>
        <dbReference type="ARBA" id="ARBA00022676"/>
    </source>
</evidence>
<dbReference type="InterPro" id="IPR007657">
    <property type="entry name" value="Glycosyltransferase_61"/>
</dbReference>
<evidence type="ECO:0000256" key="6">
    <source>
        <dbReference type="ARBA" id="ARBA00023180"/>
    </source>
</evidence>
<name>A0A8B8B8B0_CRAVI</name>
<keyword evidence="5" id="KW-0256">Endoplasmic reticulum</keyword>
<accession>A0A8B8B8B0</accession>
<dbReference type="Pfam" id="PF04577">
    <property type="entry name" value="Glyco_transf_61"/>
    <property type="match status" value="1"/>
</dbReference>